<evidence type="ECO:0000259" key="10">
    <source>
        <dbReference type="SMART" id="SM00861"/>
    </source>
</evidence>
<sequence length="646" mass="73077">MKNLDEKVISAMRGIAIDAINNAKGGHMGMAIGAASISYSVIAKNLIISKENPKWINRDKFILSAGHGSMCFYSIMHFLGLLTLDDLKKHKKLNSKTPSHPEIDKFAYVDASTGPLGQGVAMGVGMALSQQYLANKYNKPGFNLFDHHVFVLHGDGCMQEGVALEAIQLAGTLNLNKLILIHDFNETQIDSKSYEVNNIDFIKFFESNNFNTFDCQSDLASEILETIEKAKKSNKPSYIRIHTNIAKYTPFENMPKGHNGTLDEKQTIEFKQKCGLKSFTPFEYEKEIYDYCQSLWDKKQANYSNWQTLFFKYSKKYPHEYKEIQSLINKNYQFILPKKLAITNKATRDYVGEIVKILEQSPFIIGGSADLKSSTKVGFETDIIKGGKNIKYGIREFAMAAINNGIYLASNLKTIDSTFFSFADYAKPAIRLGSIMKIPSIHVFSHDSYQVGGDGPTHQPFDQLPMLRAMNNVKAIRPCDEKETLEAFKWALKQNQNQIVIITCRQPIASLKNRLNVFKAAYIIKREDEFDLSILASGSEVSLAYEISNELAKKHHIKSQVISVPLLQNLVSDNKLIKQLEIAKKPIFAIETSSDSMWYQLAKYNKFDCQLALTYGESTNGQEIYELKGFNKSFIIKKIKKLLLQN</sequence>
<proteinExistence type="inferred from homology"/>
<dbReference type="EMBL" id="CP137845">
    <property type="protein sequence ID" value="WPB53668.1"/>
    <property type="molecule type" value="Genomic_DNA"/>
</dbReference>
<dbReference type="InterPro" id="IPR033247">
    <property type="entry name" value="Transketolase_fam"/>
</dbReference>
<dbReference type="PROSITE" id="PS00801">
    <property type="entry name" value="TRANSKETOLASE_1"/>
    <property type="match status" value="1"/>
</dbReference>
<evidence type="ECO:0000256" key="4">
    <source>
        <dbReference type="ARBA" id="ARBA00022679"/>
    </source>
</evidence>
<dbReference type="SUPFAM" id="SSF52518">
    <property type="entry name" value="Thiamin diphosphate-binding fold (THDP-binding)"/>
    <property type="match status" value="2"/>
</dbReference>
<dbReference type="CDD" id="cd07033">
    <property type="entry name" value="TPP_PYR_DXS_TK_like"/>
    <property type="match status" value="1"/>
</dbReference>
<evidence type="ECO:0000256" key="8">
    <source>
        <dbReference type="ARBA" id="ARBA00049473"/>
    </source>
</evidence>
<dbReference type="InterPro" id="IPR005474">
    <property type="entry name" value="Transketolase_N"/>
</dbReference>
<dbReference type="InterPro" id="IPR049557">
    <property type="entry name" value="Transketolase_CS"/>
</dbReference>
<accession>A0ABZ0P9P8</accession>
<dbReference type="Gene3D" id="3.40.50.970">
    <property type="match status" value="2"/>
</dbReference>
<keyword evidence="7" id="KW-0786">Thiamine pyrophosphate</keyword>
<gene>
    <name evidence="11" type="ORF">R9B83_01580</name>
</gene>
<evidence type="ECO:0000256" key="9">
    <source>
        <dbReference type="SAM" id="Phobius"/>
    </source>
</evidence>
<protein>
    <submittedName>
        <fullName evidence="11">Transketolase</fullName>
        <ecNumber evidence="11">2.2.1.-</ecNumber>
    </submittedName>
</protein>
<evidence type="ECO:0000256" key="7">
    <source>
        <dbReference type="ARBA" id="ARBA00023052"/>
    </source>
</evidence>
<keyword evidence="9" id="KW-1133">Transmembrane helix</keyword>
<dbReference type="GO" id="GO:0016740">
    <property type="term" value="F:transferase activity"/>
    <property type="evidence" value="ECO:0007669"/>
    <property type="project" value="UniProtKB-KW"/>
</dbReference>
<dbReference type="GeneID" id="94493561"/>
<dbReference type="InterPro" id="IPR009014">
    <property type="entry name" value="Transketo_C/PFOR_II"/>
</dbReference>
<dbReference type="InterPro" id="IPR005475">
    <property type="entry name" value="Transketolase-like_Pyr-bd"/>
</dbReference>
<keyword evidence="9" id="KW-0812">Transmembrane</keyword>
<organism evidence="11 12">
    <name type="scientific">Metamycoplasma equirhinis</name>
    <dbReference type="NCBI Taxonomy" id="92402"/>
    <lineage>
        <taxon>Bacteria</taxon>
        <taxon>Bacillati</taxon>
        <taxon>Mycoplasmatota</taxon>
        <taxon>Mycoplasmoidales</taxon>
        <taxon>Metamycoplasmataceae</taxon>
        <taxon>Metamycoplasma</taxon>
    </lineage>
</organism>
<reference evidence="11" key="1">
    <citation type="submission" date="2023-11" db="EMBL/GenBank/DDBJ databases">
        <title>Completed genome sequence of Mycoplasma equirhinis type strain M432/72.</title>
        <authorList>
            <person name="Spergser J."/>
        </authorList>
    </citation>
    <scope>NUCLEOTIDE SEQUENCE [LARGE SCALE GENOMIC DNA]</scope>
    <source>
        <strain evidence="11">M432/72</strain>
    </source>
</reference>
<feature type="domain" description="Transketolase-like pyrimidine-binding" evidence="10">
    <location>
        <begin position="345"/>
        <end position="510"/>
    </location>
</feature>
<dbReference type="InterPro" id="IPR029061">
    <property type="entry name" value="THDP-binding"/>
</dbReference>
<dbReference type="SUPFAM" id="SSF52922">
    <property type="entry name" value="TK C-terminal domain-like"/>
    <property type="match status" value="1"/>
</dbReference>
<keyword evidence="6" id="KW-0460">Magnesium</keyword>
<keyword evidence="9" id="KW-0472">Membrane</keyword>
<evidence type="ECO:0000256" key="3">
    <source>
        <dbReference type="ARBA" id="ARBA00007131"/>
    </source>
</evidence>
<comment type="similarity">
    <text evidence="3">Belongs to the transketolase family.</text>
</comment>
<dbReference type="Pfam" id="PF22613">
    <property type="entry name" value="Transketolase_C_1"/>
    <property type="match status" value="1"/>
</dbReference>
<evidence type="ECO:0000256" key="1">
    <source>
        <dbReference type="ARBA" id="ARBA00001946"/>
    </source>
</evidence>
<evidence type="ECO:0000313" key="11">
    <source>
        <dbReference type="EMBL" id="WPB53668.1"/>
    </source>
</evidence>
<keyword evidence="12" id="KW-1185">Reference proteome</keyword>
<dbReference type="Gene3D" id="3.40.50.920">
    <property type="match status" value="1"/>
</dbReference>
<evidence type="ECO:0000313" key="12">
    <source>
        <dbReference type="Proteomes" id="UP001303601"/>
    </source>
</evidence>
<keyword evidence="5" id="KW-0479">Metal-binding</keyword>
<comment type="cofactor">
    <cofactor evidence="1">
        <name>Mg(2+)</name>
        <dbReference type="ChEBI" id="CHEBI:18420"/>
    </cofactor>
</comment>
<name>A0ABZ0P9P8_9BACT</name>
<evidence type="ECO:0000256" key="5">
    <source>
        <dbReference type="ARBA" id="ARBA00022723"/>
    </source>
</evidence>
<feature type="transmembrane region" description="Helical" evidence="9">
    <location>
        <begin position="61"/>
        <end position="84"/>
    </location>
</feature>
<evidence type="ECO:0000256" key="2">
    <source>
        <dbReference type="ARBA" id="ARBA00001964"/>
    </source>
</evidence>
<dbReference type="EC" id="2.2.1.-" evidence="11"/>
<dbReference type="Pfam" id="PF02779">
    <property type="entry name" value="Transket_pyr"/>
    <property type="match status" value="1"/>
</dbReference>
<dbReference type="Proteomes" id="UP001303601">
    <property type="component" value="Chromosome"/>
</dbReference>
<dbReference type="InterPro" id="IPR055152">
    <property type="entry name" value="Transketolase-like_C_2"/>
</dbReference>
<keyword evidence="4 11" id="KW-0808">Transferase</keyword>
<dbReference type="PANTHER" id="PTHR43522">
    <property type="entry name" value="TRANSKETOLASE"/>
    <property type="match status" value="1"/>
</dbReference>
<comment type="cofactor">
    <cofactor evidence="2">
        <name>thiamine diphosphate</name>
        <dbReference type="ChEBI" id="CHEBI:58937"/>
    </cofactor>
</comment>
<evidence type="ECO:0000256" key="6">
    <source>
        <dbReference type="ARBA" id="ARBA00022842"/>
    </source>
</evidence>
<feature type="transmembrane region" description="Helical" evidence="9">
    <location>
        <begin position="28"/>
        <end position="49"/>
    </location>
</feature>
<comment type="catalytic activity">
    <reaction evidence="8">
        <text>D-sedoheptulose 7-phosphate + D-glyceraldehyde 3-phosphate = aldehydo-D-ribose 5-phosphate + D-xylulose 5-phosphate</text>
        <dbReference type="Rhea" id="RHEA:10508"/>
        <dbReference type="ChEBI" id="CHEBI:57483"/>
        <dbReference type="ChEBI" id="CHEBI:57737"/>
        <dbReference type="ChEBI" id="CHEBI:58273"/>
        <dbReference type="ChEBI" id="CHEBI:59776"/>
        <dbReference type="EC" id="2.2.1.1"/>
    </reaction>
</comment>
<dbReference type="RefSeq" id="WP_140031617.1">
    <property type="nucleotide sequence ID" value="NZ_CP137845.1"/>
</dbReference>
<dbReference type="SMART" id="SM00861">
    <property type="entry name" value="Transket_pyr"/>
    <property type="match status" value="1"/>
</dbReference>
<dbReference type="PANTHER" id="PTHR43522:SF2">
    <property type="entry name" value="TRANSKETOLASE 1-RELATED"/>
    <property type="match status" value="1"/>
</dbReference>
<dbReference type="CDD" id="cd02012">
    <property type="entry name" value="TPP_TK"/>
    <property type="match status" value="1"/>
</dbReference>
<dbReference type="Pfam" id="PF00456">
    <property type="entry name" value="Transketolase_N"/>
    <property type="match status" value="1"/>
</dbReference>